<dbReference type="EMBL" id="CAUYUE010000004">
    <property type="protein sequence ID" value="CAK0768278.1"/>
    <property type="molecule type" value="Genomic_DNA"/>
</dbReference>
<organism evidence="2 3">
    <name type="scientific">Coccomyxa viridis</name>
    <dbReference type="NCBI Taxonomy" id="1274662"/>
    <lineage>
        <taxon>Eukaryota</taxon>
        <taxon>Viridiplantae</taxon>
        <taxon>Chlorophyta</taxon>
        <taxon>core chlorophytes</taxon>
        <taxon>Trebouxiophyceae</taxon>
        <taxon>Trebouxiophyceae incertae sedis</taxon>
        <taxon>Coccomyxaceae</taxon>
        <taxon>Coccomyxa</taxon>
    </lineage>
</organism>
<gene>
    <name evidence="2" type="ORF">CVIRNUC_003547</name>
</gene>
<dbReference type="AlphaFoldDB" id="A0AAV1I274"/>
<dbReference type="InterPro" id="IPR000086">
    <property type="entry name" value="NUDIX_hydrolase_dom"/>
</dbReference>
<accession>A0AAV1I274</accession>
<dbReference type="CDD" id="cd02883">
    <property type="entry name" value="NUDIX_Hydrolase"/>
    <property type="match status" value="1"/>
</dbReference>
<proteinExistence type="predicted"/>
<dbReference type="Proteomes" id="UP001314263">
    <property type="component" value="Unassembled WGS sequence"/>
</dbReference>
<dbReference type="InterPro" id="IPR015797">
    <property type="entry name" value="NUDIX_hydrolase-like_dom_sf"/>
</dbReference>
<protein>
    <recommendedName>
        <fullName evidence="1">Nudix hydrolase domain-containing protein</fullName>
    </recommendedName>
</protein>
<evidence type="ECO:0000313" key="2">
    <source>
        <dbReference type="EMBL" id="CAK0768278.1"/>
    </source>
</evidence>
<evidence type="ECO:0000259" key="1">
    <source>
        <dbReference type="PROSITE" id="PS51462"/>
    </source>
</evidence>
<evidence type="ECO:0000313" key="3">
    <source>
        <dbReference type="Proteomes" id="UP001314263"/>
    </source>
</evidence>
<name>A0AAV1I274_9CHLO</name>
<dbReference type="Gene3D" id="3.90.79.10">
    <property type="entry name" value="Nucleoside Triphosphate Pyrophosphohydrolase"/>
    <property type="match status" value="1"/>
</dbReference>
<dbReference type="PROSITE" id="PS51462">
    <property type="entry name" value="NUDIX"/>
    <property type="match status" value="1"/>
</dbReference>
<comment type="caution">
    <text evidence="2">The sequence shown here is derived from an EMBL/GenBank/DDBJ whole genome shotgun (WGS) entry which is preliminary data.</text>
</comment>
<dbReference type="SUPFAM" id="SSF55811">
    <property type="entry name" value="Nudix"/>
    <property type="match status" value="1"/>
</dbReference>
<keyword evidence="3" id="KW-1185">Reference proteome</keyword>
<reference evidence="2 3" key="1">
    <citation type="submission" date="2023-10" db="EMBL/GenBank/DDBJ databases">
        <authorList>
            <person name="Maclean D."/>
            <person name="Macfadyen A."/>
        </authorList>
    </citation>
    <scope>NUCLEOTIDE SEQUENCE [LARGE SCALE GENOMIC DNA]</scope>
</reference>
<sequence length="164" mass="18580">MRGSLPWREKTECFLVTKFGQVIAQDRGSYVMFCGGGVDPGESLLRSARREIVEEIGATVSGLRHLATVDWVWFPDWASNAKQRQRYTEFQGERVHIIVGFVDSFGRSTSTEGDAWAGKKTMSIGRCLDLVRRYGSKDHPNTYPYRIAQEMALQYLALLAKSPR</sequence>
<dbReference type="Pfam" id="PF00293">
    <property type="entry name" value="NUDIX"/>
    <property type="match status" value="1"/>
</dbReference>
<feature type="domain" description="Nudix hydrolase" evidence="1">
    <location>
        <begin position="6"/>
        <end position="153"/>
    </location>
</feature>